<dbReference type="Ensembl" id="ENSNMLT00000009809.1">
    <property type="protein sequence ID" value="ENSNMLP00000008640.1"/>
    <property type="gene ID" value="ENSNMLG00000006090.1"/>
</dbReference>
<dbReference type="InterPro" id="IPR002999">
    <property type="entry name" value="Tudor"/>
</dbReference>
<proteinExistence type="predicted"/>
<accession>A0A8C6SLK5</accession>
<sequence length="1406" mass="158761">MCSVPGVPTPGSQVSVIVTRVNVNQNCGLVELWVNMSNDIKHVYAQMQEEIQLPKRNFCGPEGKAGDLCLVNVDEKWHRARIVSVHGEKYEVFLIDRAQPHSVTSEALAWGKDECFILPPEIESCVLANVLSVEKDWPERVANFLKSLPGKEFEGLVQHVLMPDRTILLDVPTISKHLCKEGVAKKFPGSEFKNLVLKCLNLPEEDEPMTTSNKPENSDHYLYPELLANTFESITVTEVTDQGKIFCELVIFSNAIKILTAQMNEVGKDKCCIDDLQPQSIGTPCAAKGVDGKWRRAVLKQQIASNDAAVAVFFVDEGKHELVQAANVKNLKRGFLQMPVVMYQCCLEGVRRDKEWTKDEIDHLKSLTMNQNVVARFERHVLPEDIYSVSLYASNATCINNFFMEKDVEMSEDAKQIFANKLILNGATHEVAGPSILPQNLEKPFTSNYGSSLSLMEMPLCDLLTVGASVGVKISSIDSPRRFWCQTSQCDTKLEVLMKDLQAHYASVHPKPLVESICVARNPDNNMWYRAKIIANQQSPDVEVRFIDYGQTKKVPLRELRPIDPTFLRLDAQAFQCSLFSLPATDVNYTNKEFHKFVDACTAQNSGLKCVIKSVESDEEGLLLNMVDLQTQSESASQVLAEKLATRPQTYKRSSYNIEVNWREKISISHTKTVHKFYGQLDRNLPLFQRAQSDIEKLVTNSLPSDCSLGKGMCLARYSDSNWHRGQVLETSPDLKVHFVDIGKTLALNKSDIRPFPCEASAVRAIPILAIRMGLFNIPEEVPQEVNEWFAENVVGHTFTMHVMEKGQNGRLMVELYDGLKNINAQVQEKLVNIGVENKQLCNGSKIAPVSNMEVDVCQSEAAQQNVSQKSGAIQNGGKDMEDWILVDIEPQYATARKESQEAITETNTEQKNIDDVALHKLLTKYGISTGGDALNESLNKEIKPVWFSNPEALVNQTVKVYASSISSPGYFWCQYNNDPELDRITNLAQKSGWAEDPLFPETLAPGSPCLALYSADNEWCRAQVISRKRDKFNVVFVDYGNEDDVRIFNVRPIPPSLKEIQPQAFLCYLENFEEDAEKWTDRLCDAFFDLLLDKIITLKILAVEHNEEVKVPQYTVQFDYDVLDFCRRYNPPKWSNLPQTNTQMASQITPITPAKAPEVNAKTYMYNKPQLAMNETVKAYASSITGPEYFWCQYCDTAELDKIIKMAQVEGQLPYCRNFSNALIPGSPCLALFSDDKVWYRAQVLSKSPDKFSVLFIDYGNEANIKVTKVRPLSIKLQETVPQGFLCLLDGYDLTKGTWDDEVYDHFYSLLDDNDLKVTPTSVVENQEHKLPQFVVRVECGDTAVNEAVQKYWIPFDNIEELSSTLAQNMNLSKQKTFKNTGQTCGGRQLEETLFWQQTPKMCLF</sequence>
<dbReference type="PROSITE" id="PS50304">
    <property type="entry name" value="TUDOR"/>
    <property type="match status" value="4"/>
</dbReference>
<dbReference type="FunFam" id="2.30.30.140:FF:000018">
    <property type="entry name" value="Serine/threonine-protein kinase 31"/>
    <property type="match status" value="2"/>
</dbReference>
<dbReference type="SUPFAM" id="SSF63748">
    <property type="entry name" value="Tudor/PWWP/MBT"/>
    <property type="match status" value="6"/>
</dbReference>
<evidence type="ECO:0000313" key="3">
    <source>
        <dbReference type="Proteomes" id="UP000694523"/>
    </source>
</evidence>
<dbReference type="Gene3D" id="2.30.30.140">
    <property type="match status" value="6"/>
</dbReference>
<organism evidence="2 3">
    <name type="scientific">Neogobius melanostomus</name>
    <name type="common">round goby</name>
    <dbReference type="NCBI Taxonomy" id="47308"/>
    <lineage>
        <taxon>Eukaryota</taxon>
        <taxon>Metazoa</taxon>
        <taxon>Chordata</taxon>
        <taxon>Craniata</taxon>
        <taxon>Vertebrata</taxon>
        <taxon>Euteleostomi</taxon>
        <taxon>Actinopterygii</taxon>
        <taxon>Neopterygii</taxon>
        <taxon>Teleostei</taxon>
        <taxon>Neoteleostei</taxon>
        <taxon>Acanthomorphata</taxon>
        <taxon>Gobiaria</taxon>
        <taxon>Gobiiformes</taxon>
        <taxon>Gobioidei</taxon>
        <taxon>Gobiidae</taxon>
        <taxon>Benthophilinae</taxon>
        <taxon>Neogobiini</taxon>
        <taxon>Neogobius</taxon>
    </lineage>
</organism>
<dbReference type="Gene3D" id="2.40.50.90">
    <property type="match status" value="5"/>
</dbReference>
<evidence type="ECO:0000313" key="2">
    <source>
        <dbReference type="Ensembl" id="ENSNMLP00000008640.1"/>
    </source>
</evidence>
<feature type="domain" description="Tudor" evidence="1">
    <location>
        <begin position="511"/>
        <end position="570"/>
    </location>
</feature>
<dbReference type="PANTHER" id="PTHR22948">
    <property type="entry name" value="TUDOR DOMAIN CONTAINING PROTEIN"/>
    <property type="match status" value="1"/>
</dbReference>
<dbReference type="PANTHER" id="PTHR22948:SF15">
    <property type="entry name" value="TUDOR DOMAIN-CONTAINING PROTEIN 6"/>
    <property type="match status" value="1"/>
</dbReference>
<protein>
    <recommendedName>
        <fullName evidence="1">Tudor domain-containing protein</fullName>
    </recommendedName>
</protein>
<dbReference type="Proteomes" id="UP000694523">
    <property type="component" value="Unplaced"/>
</dbReference>
<reference evidence="2" key="2">
    <citation type="submission" date="2025-09" db="UniProtKB">
        <authorList>
            <consortium name="Ensembl"/>
        </authorList>
    </citation>
    <scope>IDENTIFICATION</scope>
</reference>
<feature type="domain" description="Tudor" evidence="1">
    <location>
        <begin position="1003"/>
        <end position="1061"/>
    </location>
</feature>
<evidence type="ECO:0000259" key="1">
    <source>
        <dbReference type="PROSITE" id="PS50304"/>
    </source>
</evidence>
<reference evidence="2" key="1">
    <citation type="submission" date="2025-08" db="UniProtKB">
        <authorList>
            <consortium name="Ensembl"/>
        </authorList>
    </citation>
    <scope>IDENTIFICATION</scope>
</reference>
<dbReference type="InterPro" id="IPR035437">
    <property type="entry name" value="SNase_OB-fold_sf"/>
</dbReference>
<dbReference type="InterPro" id="IPR050621">
    <property type="entry name" value="Tudor_domain_containing"/>
</dbReference>
<dbReference type="SMART" id="SM00333">
    <property type="entry name" value="TUDOR"/>
    <property type="match status" value="6"/>
</dbReference>
<keyword evidence="3" id="KW-1185">Reference proteome</keyword>
<feature type="domain" description="Tudor" evidence="1">
    <location>
        <begin position="278"/>
        <end position="338"/>
    </location>
</feature>
<feature type="domain" description="Tudor" evidence="1">
    <location>
        <begin position="1223"/>
        <end position="1281"/>
    </location>
</feature>
<dbReference type="Pfam" id="PF00567">
    <property type="entry name" value="TUDOR"/>
    <property type="match status" value="6"/>
</dbReference>
<name>A0A8C6SLK5_9GOBI</name>